<feature type="compositionally biased region" description="Low complexity" evidence="1">
    <location>
        <begin position="16"/>
        <end position="33"/>
    </location>
</feature>
<protein>
    <submittedName>
        <fullName evidence="2">Uncharacterized protein</fullName>
    </submittedName>
</protein>
<sequence length="87" mass="9010">MPNVADDWRPVAVTAASPASAGAWAGAPAGTSPDRAQRRGVVPCSAWHRPVRPETGARLAAPPVRIERVREASVRATATSRVCLAGS</sequence>
<evidence type="ECO:0000313" key="2">
    <source>
        <dbReference type="EMBL" id="CAA9325554.1"/>
    </source>
</evidence>
<organism evidence="2">
    <name type="scientific">uncultured Nocardioidaceae bacterium</name>
    <dbReference type="NCBI Taxonomy" id="253824"/>
    <lineage>
        <taxon>Bacteria</taxon>
        <taxon>Bacillati</taxon>
        <taxon>Actinomycetota</taxon>
        <taxon>Actinomycetes</taxon>
        <taxon>Propionibacteriales</taxon>
        <taxon>Nocardioidaceae</taxon>
        <taxon>environmental samples</taxon>
    </lineage>
</organism>
<dbReference type="AlphaFoldDB" id="A0A6J4L806"/>
<name>A0A6J4L806_9ACTN</name>
<dbReference type="EMBL" id="CADCUF010000076">
    <property type="protein sequence ID" value="CAA9325554.1"/>
    <property type="molecule type" value="Genomic_DNA"/>
</dbReference>
<gene>
    <name evidence="2" type="ORF">AVDCRST_MAG24-549</name>
</gene>
<reference evidence="2" key="1">
    <citation type="submission" date="2020-02" db="EMBL/GenBank/DDBJ databases">
        <authorList>
            <person name="Meier V. D."/>
        </authorList>
    </citation>
    <scope>NUCLEOTIDE SEQUENCE</scope>
    <source>
        <strain evidence="2">AVDCRST_MAG24</strain>
    </source>
</reference>
<feature type="region of interest" description="Disordered" evidence="1">
    <location>
        <begin position="16"/>
        <end position="39"/>
    </location>
</feature>
<accession>A0A6J4L806</accession>
<proteinExistence type="predicted"/>
<evidence type="ECO:0000256" key="1">
    <source>
        <dbReference type="SAM" id="MobiDB-lite"/>
    </source>
</evidence>